<evidence type="ECO:0000313" key="2">
    <source>
        <dbReference type="EMBL" id="NBI79507.1"/>
    </source>
</evidence>
<comment type="caution">
    <text evidence="2">The sequence shown here is derived from an EMBL/GenBank/DDBJ whole genome shotgun (WGS) entry which is preliminary data.</text>
</comment>
<organism evidence="2 3">
    <name type="scientific">Anaerotruncus colihominis</name>
    <dbReference type="NCBI Taxonomy" id="169435"/>
    <lineage>
        <taxon>Bacteria</taxon>
        <taxon>Bacillati</taxon>
        <taxon>Bacillota</taxon>
        <taxon>Clostridia</taxon>
        <taxon>Eubacteriales</taxon>
        <taxon>Oscillospiraceae</taxon>
        <taxon>Anaerotruncus</taxon>
    </lineage>
</organism>
<dbReference type="EMBL" id="QXWZ01000020">
    <property type="protein sequence ID" value="NBI79507.1"/>
    <property type="molecule type" value="Genomic_DNA"/>
</dbReference>
<reference evidence="2 3" key="1">
    <citation type="submission" date="2018-08" db="EMBL/GenBank/DDBJ databases">
        <title>Murine metabolic-syndrome-specific gut microbial biobank.</title>
        <authorList>
            <person name="Liu C."/>
        </authorList>
    </citation>
    <scope>NUCLEOTIDE SEQUENCE [LARGE SCALE GENOMIC DNA]</scope>
    <source>
        <strain evidence="2 3">X69</strain>
    </source>
</reference>
<accession>A0A845RJ13</accession>
<evidence type="ECO:0000313" key="3">
    <source>
        <dbReference type="Proteomes" id="UP000446348"/>
    </source>
</evidence>
<protein>
    <submittedName>
        <fullName evidence="2">Uncharacterized protein</fullName>
    </submittedName>
</protein>
<proteinExistence type="predicted"/>
<dbReference type="AlphaFoldDB" id="A0A845RJ13"/>
<evidence type="ECO:0000256" key="1">
    <source>
        <dbReference type="SAM" id="MobiDB-lite"/>
    </source>
</evidence>
<name>A0A845RJ13_9FIRM</name>
<feature type="region of interest" description="Disordered" evidence="1">
    <location>
        <begin position="55"/>
        <end position="76"/>
    </location>
</feature>
<dbReference type="Proteomes" id="UP000446348">
    <property type="component" value="Unassembled WGS sequence"/>
</dbReference>
<sequence>MRKKARPLAGLAFFRGRSPLPRAAALIKSAARRPQDTCSEAEIFASRMCDRRRAAGAHPAPCAPERNTTQKPAGHPDGCAGLVIPCASEI</sequence>
<gene>
    <name evidence="2" type="ORF">D3Z39_11640</name>
</gene>